<organism evidence="1 2">
    <name type="scientific">Micromonospora saelicesensis</name>
    <dbReference type="NCBI Taxonomy" id="285676"/>
    <lineage>
        <taxon>Bacteria</taxon>
        <taxon>Bacillati</taxon>
        <taxon>Actinomycetota</taxon>
        <taxon>Actinomycetes</taxon>
        <taxon>Micromonosporales</taxon>
        <taxon>Micromonosporaceae</taxon>
        <taxon>Micromonospora</taxon>
    </lineage>
</organism>
<gene>
    <name evidence="1" type="ORF">PSN13_03265</name>
</gene>
<reference evidence="1 2" key="1">
    <citation type="submission" date="2018-03" db="EMBL/GenBank/DDBJ databases">
        <title>Defining the species Micromonospora saelicesensis and Micromonospora noduli under the framework of genomics.</title>
        <authorList>
            <person name="Riesco R."/>
            <person name="Trujillo M.E."/>
        </authorList>
    </citation>
    <scope>NUCLEOTIDE SEQUENCE [LARGE SCALE GENOMIC DNA]</scope>
    <source>
        <strain evidence="1 2">PSN13</strain>
    </source>
</reference>
<accession>A0A328NM40</accession>
<proteinExistence type="predicted"/>
<comment type="caution">
    <text evidence="1">The sequence shown here is derived from an EMBL/GenBank/DDBJ whole genome shotgun (WGS) entry which is preliminary data.</text>
</comment>
<evidence type="ECO:0000313" key="1">
    <source>
        <dbReference type="EMBL" id="RAO34398.1"/>
    </source>
</evidence>
<dbReference type="RefSeq" id="WP_258400484.1">
    <property type="nucleotide sequence ID" value="NZ_PYAG01000012.1"/>
</dbReference>
<dbReference type="AlphaFoldDB" id="A0A328NM40"/>
<evidence type="ECO:0000313" key="2">
    <source>
        <dbReference type="Proteomes" id="UP000249419"/>
    </source>
</evidence>
<dbReference type="EMBL" id="PYAG01000012">
    <property type="protein sequence ID" value="RAO34398.1"/>
    <property type="molecule type" value="Genomic_DNA"/>
</dbReference>
<protein>
    <submittedName>
        <fullName evidence="1">Uncharacterized protein</fullName>
    </submittedName>
</protein>
<name>A0A328NM40_9ACTN</name>
<dbReference type="Proteomes" id="UP000249419">
    <property type="component" value="Unassembled WGS sequence"/>
</dbReference>
<sequence length="178" mass="20293">MGYSFEHVDLPEPAATARAHAEACMDLNGSCGNWPQCYDEYSSLADAFQFALNIAGMQFCRERMRWAGMTYQATPQPFPDWQFDSVDDWRKDQRRRDAYKAAERAAAAQTSTGKVGIPEFKLTSNGPWVVGETEIEQALILYDASPTHLRAEWETDELWVAWLDWLRETRTHGGFTVS</sequence>